<dbReference type="SMART" id="SM00443">
    <property type="entry name" value="G_patch"/>
    <property type="match status" value="1"/>
</dbReference>
<proteinExistence type="inferred from homology"/>
<evidence type="ECO:0000259" key="5">
    <source>
        <dbReference type="PROSITE" id="PS50174"/>
    </source>
</evidence>
<dbReference type="InterPro" id="IPR025239">
    <property type="entry name" value="DUF4187"/>
</dbReference>
<reference evidence="7" key="1">
    <citation type="submission" date="2022-11" db="UniProtKB">
        <authorList>
            <consortium name="WormBaseParasite"/>
        </authorList>
    </citation>
    <scope>IDENTIFICATION</scope>
</reference>
<feature type="compositionally biased region" description="Polar residues" evidence="4">
    <location>
        <begin position="11"/>
        <end position="22"/>
    </location>
</feature>
<accession>A0A914WCV0</accession>
<feature type="domain" description="G-patch" evidence="5">
    <location>
        <begin position="100"/>
        <end position="151"/>
    </location>
</feature>
<evidence type="ECO:0000256" key="4">
    <source>
        <dbReference type="SAM" id="MobiDB-lite"/>
    </source>
</evidence>
<feature type="region of interest" description="Disordered" evidence="4">
    <location>
        <begin position="1"/>
        <end position="39"/>
    </location>
</feature>
<comment type="similarity">
    <text evidence="1">Belongs to the GPATCH11 family.</text>
</comment>
<evidence type="ECO:0000313" key="7">
    <source>
        <dbReference type="WBParaSite" id="PSAMB.scaffold3659size17391.g22157.t1"/>
    </source>
</evidence>
<dbReference type="GO" id="GO:0000776">
    <property type="term" value="C:kinetochore"/>
    <property type="evidence" value="ECO:0007669"/>
    <property type="project" value="TreeGrafter"/>
</dbReference>
<dbReference type="GO" id="GO:0003676">
    <property type="term" value="F:nucleic acid binding"/>
    <property type="evidence" value="ECO:0007669"/>
    <property type="project" value="InterPro"/>
</dbReference>
<dbReference type="InterPro" id="IPR000467">
    <property type="entry name" value="G_patch_dom"/>
</dbReference>
<dbReference type="AlphaFoldDB" id="A0A914WCV0"/>
<dbReference type="PANTHER" id="PTHR21032:SF0">
    <property type="entry name" value="G PATCH DOMAIN-CONTAINING PROTEIN 11"/>
    <property type="match status" value="1"/>
</dbReference>
<dbReference type="Pfam" id="PF13821">
    <property type="entry name" value="DUF4187"/>
    <property type="match status" value="1"/>
</dbReference>
<evidence type="ECO:0000256" key="3">
    <source>
        <dbReference type="ARBA" id="ARBA00030688"/>
    </source>
</evidence>
<dbReference type="WBParaSite" id="PSAMB.scaffold3659size17391.g22157.t1">
    <property type="protein sequence ID" value="PSAMB.scaffold3659size17391.g22157.t1"/>
    <property type="gene ID" value="PSAMB.scaffold3659size17391.g22157"/>
</dbReference>
<dbReference type="Proteomes" id="UP000887566">
    <property type="component" value="Unplaced"/>
</dbReference>
<keyword evidence="6" id="KW-1185">Reference proteome</keyword>
<dbReference type="InterPro" id="IPR039249">
    <property type="entry name" value="GPATCH11"/>
</dbReference>
<name>A0A914WCV0_9BILA</name>
<sequence length="312" mass="35636">MSSDEEDNFVGFSQSTASTSTAKPDDDEEEEEDYMSDTFMTKLDDVRPGVASGLRSQQREIRLNLEREAAEERNKKAVKLSRGELEKERREEALKIPIAQDTKGFELMAKMGYKPGMSLGKKREGQVDDAIKEPIAMDLKMNRTGLGHDKEEKRKCVERVEAHYAHMSKRAKISNLLIDDFKERKRNATLQKQQVGEVVKCRKVCQELDSRQGVQLPAEPWFWPSYRAKNAAEDDEDAKYFYANGVEALPDENLYELDESALSQRLDEISAYLRQTHSYCIWCGQLFENADEMADNCPGNSKADHDGEDNDL</sequence>
<dbReference type="SMART" id="SM01173">
    <property type="entry name" value="DUF4187"/>
    <property type="match status" value="1"/>
</dbReference>
<protein>
    <recommendedName>
        <fullName evidence="2">G patch domain-containing protein 11</fullName>
    </recommendedName>
    <alternativeName>
        <fullName evidence="3">Coiled-coil domain-containing protein 75</fullName>
    </alternativeName>
</protein>
<dbReference type="PANTHER" id="PTHR21032">
    <property type="entry name" value="G PATCH DOMAIN-CONTAINING PROTEIN 11"/>
    <property type="match status" value="1"/>
</dbReference>
<evidence type="ECO:0000256" key="1">
    <source>
        <dbReference type="ARBA" id="ARBA00007140"/>
    </source>
</evidence>
<feature type="compositionally biased region" description="Acidic residues" evidence="4">
    <location>
        <begin position="25"/>
        <end position="35"/>
    </location>
</feature>
<organism evidence="6 7">
    <name type="scientific">Plectus sambesii</name>
    <dbReference type="NCBI Taxonomy" id="2011161"/>
    <lineage>
        <taxon>Eukaryota</taxon>
        <taxon>Metazoa</taxon>
        <taxon>Ecdysozoa</taxon>
        <taxon>Nematoda</taxon>
        <taxon>Chromadorea</taxon>
        <taxon>Plectida</taxon>
        <taxon>Plectina</taxon>
        <taxon>Plectoidea</taxon>
        <taxon>Plectidae</taxon>
        <taxon>Plectus</taxon>
    </lineage>
</organism>
<dbReference type="Pfam" id="PF01585">
    <property type="entry name" value="G-patch"/>
    <property type="match status" value="1"/>
</dbReference>
<dbReference type="PROSITE" id="PS50174">
    <property type="entry name" value="G_PATCH"/>
    <property type="match status" value="1"/>
</dbReference>
<evidence type="ECO:0000313" key="6">
    <source>
        <dbReference type="Proteomes" id="UP000887566"/>
    </source>
</evidence>
<evidence type="ECO:0000256" key="2">
    <source>
        <dbReference type="ARBA" id="ARBA00021978"/>
    </source>
</evidence>